<evidence type="ECO:0000259" key="11">
    <source>
        <dbReference type="PROSITE" id="PS51722"/>
    </source>
</evidence>
<dbReference type="GO" id="GO:1990533">
    <property type="term" value="C:Dom34-Hbs1 complex"/>
    <property type="evidence" value="ECO:0007669"/>
    <property type="project" value="UniProtKB-ARBA"/>
</dbReference>
<dbReference type="Gene3D" id="3.40.50.300">
    <property type="entry name" value="P-loop containing nucleotide triphosphate hydrolases"/>
    <property type="match status" value="1"/>
</dbReference>
<keyword evidence="6" id="KW-0648">Protein biosynthesis</keyword>
<keyword evidence="13" id="KW-1185">Reference proteome</keyword>
<dbReference type="Proteomes" id="UP000185944">
    <property type="component" value="Unassembled WGS sequence"/>
</dbReference>
<dbReference type="InterPro" id="IPR009001">
    <property type="entry name" value="Transl_elong_EF1A/Init_IF2_C"/>
</dbReference>
<evidence type="ECO:0000256" key="6">
    <source>
        <dbReference type="ARBA" id="ARBA00022917"/>
    </source>
</evidence>
<dbReference type="InterPro" id="IPR027417">
    <property type="entry name" value="P-loop_NTPase"/>
</dbReference>
<dbReference type="CDD" id="cd01883">
    <property type="entry name" value="EF1_alpha"/>
    <property type="match status" value="1"/>
</dbReference>
<sequence length="433" mass="48379">MELENELQRLTVTKKHINIVFIGHVDAGKSTIGGQILYLSGKVDKRTLEKYEKESREKNRESWYLSWALDSNPEEREKGKTTELGQAYFELENTVVQILDAPGHKMYVPSMIQGVSQADVAIIVISARQNEFEAGFEKGGQTREHIYLAKASGIPTVCVVVNKMDEPTVQWSEERYSQIINSTQKMLGALFGKENLTYIPISGFLGENIEERVPKSTCGWYKGPSFFEYLSALKVPRNETGPLSVAITDATRDMGNSLVFARVEQGILEKKAVKLMPGSRKITITSIAKEEEEIDRAGPGECVRLKFKETEDLSPGDMLTSPDTNSILDSNYFMAQLSILDAKSLITKGYGAIMHMGSRTVPVSIGELYKKTDNKIHKVKFTKTGDKVVAEVFATEIIPLEVFQAGRRSGIFTLRDESRTVGFGKVLKIKEKK</sequence>
<evidence type="ECO:0000256" key="10">
    <source>
        <dbReference type="ARBA" id="ARBA00074866"/>
    </source>
</evidence>
<organism evidence="12 13">
    <name type="scientific">Nematocida displodere</name>
    <dbReference type="NCBI Taxonomy" id="1805483"/>
    <lineage>
        <taxon>Eukaryota</taxon>
        <taxon>Fungi</taxon>
        <taxon>Fungi incertae sedis</taxon>
        <taxon>Microsporidia</taxon>
        <taxon>Nematocida</taxon>
    </lineage>
</organism>
<dbReference type="GO" id="GO:0005525">
    <property type="term" value="F:GTP binding"/>
    <property type="evidence" value="ECO:0007669"/>
    <property type="project" value="UniProtKB-KW"/>
</dbReference>
<dbReference type="SUPFAM" id="SSF50465">
    <property type="entry name" value="EF-Tu/eEF-1alpha/eIF2-gamma C-terminal domain"/>
    <property type="match status" value="1"/>
</dbReference>
<dbReference type="FunFam" id="3.40.50.300:FF:000204">
    <property type="entry name" value="Translation elongation factor Tu"/>
    <property type="match status" value="1"/>
</dbReference>
<dbReference type="NCBIfam" id="TIGR00231">
    <property type="entry name" value="small_GTP"/>
    <property type="match status" value="1"/>
</dbReference>
<proteinExistence type="inferred from homology"/>
<dbReference type="STRING" id="1805483.A0A177ECX9"/>
<evidence type="ECO:0000256" key="3">
    <source>
        <dbReference type="ARBA" id="ARBA00022490"/>
    </source>
</evidence>
<accession>A0A177ECX9</accession>
<dbReference type="RefSeq" id="XP_067543594.1">
    <property type="nucleotide sequence ID" value="XM_067688406.1"/>
</dbReference>
<dbReference type="InterPro" id="IPR005225">
    <property type="entry name" value="Small_GTP-bd"/>
</dbReference>
<evidence type="ECO:0000313" key="12">
    <source>
        <dbReference type="EMBL" id="OAG28849.1"/>
    </source>
</evidence>
<protein>
    <recommendedName>
        <fullName evidence="10">Elongation factor 1 alpha-like protein</fullName>
    </recommendedName>
</protein>
<dbReference type="PRINTS" id="PR00315">
    <property type="entry name" value="ELONGATNFCT"/>
</dbReference>
<dbReference type="GO" id="GO:0006412">
    <property type="term" value="P:translation"/>
    <property type="evidence" value="ECO:0007669"/>
    <property type="project" value="UniProtKB-KW"/>
</dbReference>
<dbReference type="GO" id="GO:0003924">
    <property type="term" value="F:GTPase activity"/>
    <property type="evidence" value="ECO:0007669"/>
    <property type="project" value="InterPro"/>
</dbReference>
<dbReference type="OrthoDB" id="342024at2759"/>
<evidence type="ECO:0000256" key="4">
    <source>
        <dbReference type="ARBA" id="ARBA00022741"/>
    </source>
</evidence>
<dbReference type="InterPro" id="IPR009000">
    <property type="entry name" value="Transl_B-barrel_sf"/>
</dbReference>
<evidence type="ECO:0000256" key="5">
    <source>
        <dbReference type="ARBA" id="ARBA00022801"/>
    </source>
</evidence>
<dbReference type="InterPro" id="IPR050100">
    <property type="entry name" value="TRAFAC_GTPase_members"/>
</dbReference>
<keyword evidence="5" id="KW-0378">Hydrolase</keyword>
<dbReference type="PROSITE" id="PS51722">
    <property type="entry name" value="G_TR_2"/>
    <property type="match status" value="1"/>
</dbReference>
<dbReference type="InterPro" id="IPR000795">
    <property type="entry name" value="T_Tr_GTP-bd_dom"/>
</dbReference>
<dbReference type="Gene3D" id="2.40.30.10">
    <property type="entry name" value="Translation factors"/>
    <property type="match status" value="2"/>
</dbReference>
<evidence type="ECO:0000313" key="13">
    <source>
        <dbReference type="Proteomes" id="UP000185944"/>
    </source>
</evidence>
<gene>
    <name evidence="12" type="ORF">NEDG_00988</name>
</gene>
<dbReference type="Pfam" id="PF22594">
    <property type="entry name" value="GTP-eEF1A_C"/>
    <property type="match status" value="1"/>
</dbReference>
<dbReference type="GO" id="GO:0005737">
    <property type="term" value="C:cytoplasm"/>
    <property type="evidence" value="ECO:0007669"/>
    <property type="project" value="UniProtKB-SubCell"/>
</dbReference>
<evidence type="ECO:0000256" key="1">
    <source>
        <dbReference type="ARBA" id="ARBA00004496"/>
    </source>
</evidence>
<dbReference type="VEuPathDB" id="MicrosporidiaDB:NEDG_00988"/>
<reference evidence="12 13" key="1">
    <citation type="submission" date="2016-02" db="EMBL/GenBank/DDBJ databases">
        <title>Discovery of a natural microsporidian pathogen with a broad tissue tropism in Caenorhabditis elegans.</title>
        <authorList>
            <person name="Luallen R.J."/>
            <person name="Reinke A.W."/>
            <person name="Tong L."/>
            <person name="Botts M.R."/>
            <person name="Felix M.-A."/>
            <person name="Troemel E.R."/>
        </authorList>
    </citation>
    <scope>NUCLEOTIDE SEQUENCE [LARGE SCALE GENOMIC DNA]</scope>
    <source>
        <strain evidence="12 13">JUm2807</strain>
    </source>
</reference>
<evidence type="ECO:0000256" key="9">
    <source>
        <dbReference type="ARBA" id="ARBA00063537"/>
    </source>
</evidence>
<dbReference type="AlphaFoldDB" id="A0A177ECX9"/>
<evidence type="ECO:0000256" key="8">
    <source>
        <dbReference type="ARBA" id="ARBA00049117"/>
    </source>
</evidence>
<comment type="similarity">
    <text evidence="2">Belongs to the TRAFAC class translation factor GTPase superfamily. Classic translation factor GTPase family. EF-Tu/EF-1A subfamily.</text>
</comment>
<dbReference type="GeneID" id="93647338"/>
<evidence type="ECO:0000256" key="7">
    <source>
        <dbReference type="ARBA" id="ARBA00023134"/>
    </source>
</evidence>
<dbReference type="InterPro" id="IPR054696">
    <property type="entry name" value="GTP-eEF1A_C"/>
</dbReference>
<keyword evidence="3" id="KW-0963">Cytoplasm</keyword>
<dbReference type="PANTHER" id="PTHR23115">
    <property type="entry name" value="TRANSLATION FACTOR"/>
    <property type="match status" value="1"/>
</dbReference>
<dbReference type="SUPFAM" id="SSF52540">
    <property type="entry name" value="P-loop containing nucleoside triphosphate hydrolases"/>
    <property type="match status" value="1"/>
</dbReference>
<keyword evidence="7" id="KW-0342">GTP-binding</keyword>
<feature type="domain" description="Tr-type G" evidence="11">
    <location>
        <begin position="14"/>
        <end position="239"/>
    </location>
</feature>
<keyword evidence="4" id="KW-0547">Nucleotide-binding</keyword>
<dbReference type="EMBL" id="LTDL01000042">
    <property type="protein sequence ID" value="OAG28849.1"/>
    <property type="molecule type" value="Genomic_DNA"/>
</dbReference>
<dbReference type="Pfam" id="PF00009">
    <property type="entry name" value="GTP_EFTU"/>
    <property type="match status" value="1"/>
</dbReference>
<comment type="catalytic activity">
    <reaction evidence="8">
        <text>GTP + H2O = GDP + phosphate + H(+)</text>
        <dbReference type="Rhea" id="RHEA:19669"/>
        <dbReference type="ChEBI" id="CHEBI:15377"/>
        <dbReference type="ChEBI" id="CHEBI:15378"/>
        <dbReference type="ChEBI" id="CHEBI:37565"/>
        <dbReference type="ChEBI" id="CHEBI:43474"/>
        <dbReference type="ChEBI" id="CHEBI:58189"/>
    </reaction>
    <physiologicalReaction direction="left-to-right" evidence="8">
        <dbReference type="Rhea" id="RHEA:19670"/>
    </physiologicalReaction>
</comment>
<name>A0A177ECX9_9MICR</name>
<evidence type="ECO:0000256" key="2">
    <source>
        <dbReference type="ARBA" id="ARBA00007249"/>
    </source>
</evidence>
<comment type="subcellular location">
    <subcellularLocation>
        <location evidence="1">Cytoplasm</location>
    </subcellularLocation>
</comment>
<comment type="caution">
    <text evidence="12">The sequence shown here is derived from an EMBL/GenBank/DDBJ whole genome shotgun (WGS) entry which is preliminary data.</text>
</comment>
<comment type="subunit">
    <text evidence="9">Component of the Dom34-Hbs1 complex, also named Pelota-HBS1L complex, composed of dom34 and hbs1.</text>
</comment>
<dbReference type="SUPFAM" id="SSF50447">
    <property type="entry name" value="Translation proteins"/>
    <property type="match status" value="1"/>
</dbReference>